<dbReference type="AlphaFoldDB" id="A0A161Y312"/>
<evidence type="ECO:0000256" key="2">
    <source>
        <dbReference type="ARBA" id="ARBA00022964"/>
    </source>
</evidence>
<keyword evidence="12" id="KW-1185">Reference proteome</keyword>
<feature type="domain" description="Fe2OG dioxygenase" evidence="9">
    <location>
        <begin position="159"/>
        <end position="284"/>
    </location>
</feature>
<sequence>MTSRALGVPTIDLSVDRSIVSQQIVIACEEYGFFRLINHGVSNAIISRVEEESFRFFAKPGSEKQQAGPPNPLGYGCRTIGLQGDTGELEYLLLPAANPPSVSQSSKLISNNDLQIISCVVNEYVQAVRRLTCDILDLVAEGLCLGDNFVLSRLINNVESDAVFRVNHYPPLDQTAKAFIPAPKFILQDDKIANNGDHPSRVGLGEHSDPQILTIMRSNDVGGFQIFSHDGLWISIPPNPTEFCVIVGDTFQALTNDRFKSARHRVMENFNDKPRLSMMYFGAPSLDATICPIPRMVSSLIHYRPFTWRELKKAAYSQRLADRRLDLFKYNHNQNNEKKKC</sequence>
<dbReference type="PANTHER" id="PTHR47990">
    <property type="entry name" value="2-OXOGLUTARATE (2OG) AND FE(II)-DEPENDENT OXYGENASE SUPERFAMILY PROTEIN-RELATED"/>
    <property type="match status" value="1"/>
</dbReference>
<dbReference type="KEGG" id="dcr:108212853"/>
<comment type="similarity">
    <text evidence="6">Belongs to the iron/ascorbate-dependent oxidoreductase family. GA2OX subfamily.</text>
</comment>
<evidence type="ECO:0000256" key="4">
    <source>
        <dbReference type="ARBA" id="ARBA00023004"/>
    </source>
</evidence>
<dbReference type="FunFam" id="2.60.120.330:FF:000025">
    <property type="entry name" value="Gibberellin 2-beta-dioxygenase 2"/>
    <property type="match status" value="1"/>
</dbReference>
<reference evidence="11" key="2">
    <citation type="submission" date="2022-03" db="EMBL/GenBank/DDBJ databases">
        <title>Draft title - Genomic analysis of global carrot germplasm unveils the trajectory of domestication and the origin of high carotenoid orange carrot.</title>
        <authorList>
            <person name="Iorizzo M."/>
            <person name="Ellison S."/>
            <person name="Senalik D."/>
            <person name="Macko-Podgorni A."/>
            <person name="Grzebelus D."/>
            <person name="Bostan H."/>
            <person name="Rolling W."/>
            <person name="Curaba J."/>
            <person name="Simon P."/>
        </authorList>
    </citation>
    <scope>NUCLEOTIDE SEQUENCE</scope>
    <source>
        <tissue evidence="11">Leaf</tissue>
    </source>
</reference>
<gene>
    <name evidence="10" type="ORF">DCAR_012323</name>
    <name evidence="11" type="ORF">DCAR_0313965</name>
</gene>
<evidence type="ECO:0000256" key="6">
    <source>
        <dbReference type="ARBA" id="ARBA00061282"/>
    </source>
</evidence>
<dbReference type="EMBL" id="LNRQ01000003">
    <property type="protein sequence ID" value="KZN03567.1"/>
    <property type="molecule type" value="Genomic_DNA"/>
</dbReference>
<keyword evidence="2" id="KW-0223">Dioxygenase</keyword>
<dbReference type="InterPro" id="IPR027443">
    <property type="entry name" value="IPNS-like_sf"/>
</dbReference>
<proteinExistence type="inferred from homology"/>
<dbReference type="Gramene" id="KZN03567">
    <property type="protein sequence ID" value="KZN03567"/>
    <property type="gene ID" value="DCAR_012323"/>
</dbReference>
<dbReference type="OrthoDB" id="288590at2759"/>
<dbReference type="SUPFAM" id="SSF51197">
    <property type="entry name" value="Clavaminate synthase-like"/>
    <property type="match status" value="1"/>
</dbReference>
<dbReference type="InterPro" id="IPR026992">
    <property type="entry name" value="DIOX_N"/>
</dbReference>
<dbReference type="GO" id="GO:0045543">
    <property type="term" value="F:gibberellin 2-beta-dioxygenase activity"/>
    <property type="evidence" value="ECO:0007669"/>
    <property type="project" value="UniProtKB-EC"/>
</dbReference>
<dbReference type="EMBL" id="CP093345">
    <property type="protein sequence ID" value="WOG94668.1"/>
    <property type="molecule type" value="Genomic_DNA"/>
</dbReference>
<evidence type="ECO:0000313" key="12">
    <source>
        <dbReference type="Proteomes" id="UP000077755"/>
    </source>
</evidence>
<evidence type="ECO:0000256" key="1">
    <source>
        <dbReference type="ARBA" id="ARBA00022723"/>
    </source>
</evidence>
<dbReference type="InterPro" id="IPR044861">
    <property type="entry name" value="IPNS-like_FE2OG_OXY"/>
</dbReference>
<dbReference type="GO" id="GO:0046872">
    <property type="term" value="F:metal ion binding"/>
    <property type="evidence" value="ECO:0007669"/>
    <property type="project" value="UniProtKB-KW"/>
</dbReference>
<dbReference type="Gene3D" id="2.60.120.330">
    <property type="entry name" value="B-lactam Antibiotic, Isopenicillin N Synthase, Chain"/>
    <property type="match status" value="1"/>
</dbReference>
<evidence type="ECO:0000259" key="9">
    <source>
        <dbReference type="PROSITE" id="PS51471"/>
    </source>
</evidence>
<evidence type="ECO:0000256" key="8">
    <source>
        <dbReference type="RuleBase" id="RU003682"/>
    </source>
</evidence>
<dbReference type="InterPro" id="IPR005123">
    <property type="entry name" value="Oxoglu/Fe-dep_dioxygenase_dom"/>
</dbReference>
<comment type="catalytic activity">
    <reaction evidence="5">
        <text>gibberellin A1 + 2-oxoglutarate + O2 = gibberellin A8 + succinate + CO2</text>
        <dbReference type="Rhea" id="RHEA:15005"/>
        <dbReference type="ChEBI" id="CHEBI:15379"/>
        <dbReference type="ChEBI" id="CHEBI:16526"/>
        <dbReference type="ChEBI" id="CHEBI:16810"/>
        <dbReference type="ChEBI" id="CHEBI:30031"/>
        <dbReference type="ChEBI" id="CHEBI:58524"/>
        <dbReference type="ChEBI" id="CHEBI:58594"/>
        <dbReference type="EC" id="1.14.11.13"/>
    </reaction>
</comment>
<dbReference type="STRING" id="79200.A0A161Y312"/>
<dbReference type="Proteomes" id="UP000077755">
    <property type="component" value="Chromosome 3"/>
</dbReference>
<evidence type="ECO:0000256" key="7">
    <source>
        <dbReference type="ARBA" id="ARBA00066708"/>
    </source>
</evidence>
<protein>
    <recommendedName>
        <fullName evidence="7">gibberellin 2beta-dioxygenase</fullName>
        <ecNumber evidence="7">1.14.11.13</ecNumber>
    </recommendedName>
</protein>
<keyword evidence="3 8" id="KW-0560">Oxidoreductase</keyword>
<dbReference type="Pfam" id="PF03171">
    <property type="entry name" value="2OG-FeII_Oxy"/>
    <property type="match status" value="1"/>
</dbReference>
<evidence type="ECO:0000313" key="10">
    <source>
        <dbReference type="EMBL" id="KZN03567.1"/>
    </source>
</evidence>
<evidence type="ECO:0000313" key="11">
    <source>
        <dbReference type="EMBL" id="WOG94668.1"/>
    </source>
</evidence>
<evidence type="ECO:0000256" key="5">
    <source>
        <dbReference type="ARBA" id="ARBA00052204"/>
    </source>
</evidence>
<organism evidence="10">
    <name type="scientific">Daucus carota subsp. sativus</name>
    <name type="common">Carrot</name>
    <dbReference type="NCBI Taxonomy" id="79200"/>
    <lineage>
        <taxon>Eukaryota</taxon>
        <taxon>Viridiplantae</taxon>
        <taxon>Streptophyta</taxon>
        <taxon>Embryophyta</taxon>
        <taxon>Tracheophyta</taxon>
        <taxon>Spermatophyta</taxon>
        <taxon>Magnoliopsida</taxon>
        <taxon>eudicotyledons</taxon>
        <taxon>Gunneridae</taxon>
        <taxon>Pentapetalae</taxon>
        <taxon>asterids</taxon>
        <taxon>campanulids</taxon>
        <taxon>Apiales</taxon>
        <taxon>Apiaceae</taxon>
        <taxon>Apioideae</taxon>
        <taxon>Scandiceae</taxon>
        <taxon>Daucinae</taxon>
        <taxon>Daucus</taxon>
        <taxon>Daucus sect. Daucus</taxon>
    </lineage>
</organism>
<dbReference type="InterPro" id="IPR050231">
    <property type="entry name" value="Iron_ascorbate_oxido_reductase"/>
</dbReference>
<dbReference type="Pfam" id="PF14226">
    <property type="entry name" value="DIOX_N"/>
    <property type="match status" value="1"/>
</dbReference>
<dbReference type="PROSITE" id="PS51257">
    <property type="entry name" value="PROKAR_LIPOPROTEIN"/>
    <property type="match status" value="1"/>
</dbReference>
<dbReference type="PROSITE" id="PS51471">
    <property type="entry name" value="FE2OG_OXY"/>
    <property type="match status" value="1"/>
</dbReference>
<dbReference type="EC" id="1.14.11.13" evidence="7"/>
<accession>A0A161Y312</accession>
<keyword evidence="1 8" id="KW-0479">Metal-binding</keyword>
<dbReference type="PRINTS" id="PR00682">
    <property type="entry name" value="IPNSYNTHASE"/>
</dbReference>
<keyword evidence="4 8" id="KW-0408">Iron</keyword>
<evidence type="ECO:0000256" key="3">
    <source>
        <dbReference type="ARBA" id="ARBA00023002"/>
    </source>
</evidence>
<dbReference type="GO" id="GO:0009685">
    <property type="term" value="P:gibberellin metabolic process"/>
    <property type="evidence" value="ECO:0007669"/>
    <property type="project" value="UniProtKB-ARBA"/>
</dbReference>
<dbReference type="OMA" id="LNEWISP"/>
<reference evidence="10" key="1">
    <citation type="journal article" date="2016" name="Nat. Genet.">
        <title>A high-quality carrot genome assembly provides new insights into carotenoid accumulation and asterid genome evolution.</title>
        <authorList>
            <person name="Iorizzo M."/>
            <person name="Ellison S."/>
            <person name="Senalik D."/>
            <person name="Zeng P."/>
            <person name="Satapoomin P."/>
            <person name="Huang J."/>
            <person name="Bowman M."/>
            <person name="Iovene M."/>
            <person name="Sanseverino W."/>
            <person name="Cavagnaro P."/>
            <person name="Yildiz M."/>
            <person name="Macko-Podgorni A."/>
            <person name="Moranska E."/>
            <person name="Grzebelus E."/>
            <person name="Grzebelus D."/>
            <person name="Ashrafi H."/>
            <person name="Zheng Z."/>
            <person name="Cheng S."/>
            <person name="Spooner D."/>
            <person name="Van Deynze A."/>
            <person name="Simon P."/>
        </authorList>
    </citation>
    <scope>NUCLEOTIDE SEQUENCE [LARGE SCALE GENOMIC DNA]</scope>
    <source>
        <tissue evidence="10">Leaf</tissue>
    </source>
</reference>
<name>A0A161Y312_DAUCS</name>